<dbReference type="AlphaFoldDB" id="A0A1G9IBU9"/>
<evidence type="ECO:0000256" key="1">
    <source>
        <dbReference type="SAM" id="MobiDB-lite"/>
    </source>
</evidence>
<reference evidence="3" key="1">
    <citation type="submission" date="2016-10" db="EMBL/GenBank/DDBJ databases">
        <authorList>
            <person name="Varghese N."/>
            <person name="Submissions S."/>
        </authorList>
    </citation>
    <scope>NUCLEOTIDE SEQUENCE [LARGE SCALE GENOMIC DNA]</scope>
    <source>
        <strain evidence="3">DSM 16995</strain>
    </source>
</reference>
<evidence type="ECO:0000313" key="2">
    <source>
        <dbReference type="EMBL" id="SDL22525.1"/>
    </source>
</evidence>
<keyword evidence="3" id="KW-1185">Reference proteome</keyword>
<gene>
    <name evidence="2" type="ORF">SAMN05660337_2520</name>
</gene>
<feature type="compositionally biased region" description="Polar residues" evidence="1">
    <location>
        <begin position="79"/>
        <end position="88"/>
    </location>
</feature>
<accession>A0A1G9IBU9</accession>
<evidence type="ECO:0000313" key="3">
    <source>
        <dbReference type="Proteomes" id="UP000199053"/>
    </source>
</evidence>
<sequence length="88" mass="9342">MTAMTPMTRTLGVSTNPVLNASIFLYGVKPETPSRAGNIVGESCEVIICRCPSQFTQCCTFGTGEGDSLPSIPHKIKSRASTVSSARF</sequence>
<name>A0A1G9IBU9_9BACT</name>
<organism evidence="2 3">
    <name type="scientific">Maridesulfovibrio ferrireducens</name>
    <dbReference type="NCBI Taxonomy" id="246191"/>
    <lineage>
        <taxon>Bacteria</taxon>
        <taxon>Pseudomonadati</taxon>
        <taxon>Thermodesulfobacteriota</taxon>
        <taxon>Desulfovibrionia</taxon>
        <taxon>Desulfovibrionales</taxon>
        <taxon>Desulfovibrionaceae</taxon>
        <taxon>Maridesulfovibrio</taxon>
    </lineage>
</organism>
<protein>
    <submittedName>
        <fullName evidence="2">Uncharacterized protein</fullName>
    </submittedName>
</protein>
<dbReference type="EMBL" id="FNGA01000003">
    <property type="protein sequence ID" value="SDL22525.1"/>
    <property type="molecule type" value="Genomic_DNA"/>
</dbReference>
<dbReference type="Proteomes" id="UP000199053">
    <property type="component" value="Unassembled WGS sequence"/>
</dbReference>
<proteinExistence type="predicted"/>
<dbReference type="STRING" id="246191.SAMN05660337_2520"/>
<feature type="region of interest" description="Disordered" evidence="1">
    <location>
        <begin position="64"/>
        <end position="88"/>
    </location>
</feature>